<gene>
    <name evidence="3" type="ORF">BU16DRAFT_178176</name>
</gene>
<organism evidence="3 4">
    <name type="scientific">Lophium mytilinum</name>
    <dbReference type="NCBI Taxonomy" id="390894"/>
    <lineage>
        <taxon>Eukaryota</taxon>
        <taxon>Fungi</taxon>
        <taxon>Dikarya</taxon>
        <taxon>Ascomycota</taxon>
        <taxon>Pezizomycotina</taxon>
        <taxon>Dothideomycetes</taxon>
        <taxon>Pleosporomycetidae</taxon>
        <taxon>Mytilinidiales</taxon>
        <taxon>Mytilinidiaceae</taxon>
        <taxon>Lophium</taxon>
    </lineage>
</organism>
<keyword evidence="2" id="KW-0472">Membrane</keyword>
<sequence>MYIKYTLMTLYRANCRPYDRTRTLGRPSSLIDVVSCFLPKERRRARPAFFLFTTATEAAVFIALMVLLKHGKGEKKTVKARNDHMKRSKRRAGEKRKLGKQHQTSEAFRRLKAATPDPA</sequence>
<feature type="transmembrane region" description="Helical" evidence="2">
    <location>
        <begin position="48"/>
        <end position="68"/>
    </location>
</feature>
<keyword evidence="4" id="KW-1185">Reference proteome</keyword>
<dbReference type="AlphaFoldDB" id="A0A6A6QBE0"/>
<feature type="region of interest" description="Disordered" evidence="1">
    <location>
        <begin position="73"/>
        <end position="119"/>
    </location>
</feature>
<accession>A0A6A6QBE0</accession>
<evidence type="ECO:0000256" key="2">
    <source>
        <dbReference type="SAM" id="Phobius"/>
    </source>
</evidence>
<dbReference type="EMBL" id="MU004199">
    <property type="protein sequence ID" value="KAF2489310.1"/>
    <property type="molecule type" value="Genomic_DNA"/>
</dbReference>
<name>A0A6A6QBE0_9PEZI</name>
<protein>
    <submittedName>
        <fullName evidence="3">Uncharacterized protein</fullName>
    </submittedName>
</protein>
<evidence type="ECO:0000313" key="4">
    <source>
        <dbReference type="Proteomes" id="UP000799750"/>
    </source>
</evidence>
<evidence type="ECO:0000256" key="1">
    <source>
        <dbReference type="SAM" id="MobiDB-lite"/>
    </source>
</evidence>
<reference evidence="3" key="1">
    <citation type="journal article" date="2020" name="Stud. Mycol.">
        <title>101 Dothideomycetes genomes: a test case for predicting lifestyles and emergence of pathogens.</title>
        <authorList>
            <person name="Haridas S."/>
            <person name="Albert R."/>
            <person name="Binder M."/>
            <person name="Bloem J."/>
            <person name="Labutti K."/>
            <person name="Salamov A."/>
            <person name="Andreopoulos B."/>
            <person name="Baker S."/>
            <person name="Barry K."/>
            <person name="Bills G."/>
            <person name="Bluhm B."/>
            <person name="Cannon C."/>
            <person name="Castanera R."/>
            <person name="Culley D."/>
            <person name="Daum C."/>
            <person name="Ezra D."/>
            <person name="Gonzalez J."/>
            <person name="Henrissat B."/>
            <person name="Kuo A."/>
            <person name="Liang C."/>
            <person name="Lipzen A."/>
            <person name="Lutzoni F."/>
            <person name="Magnuson J."/>
            <person name="Mondo S."/>
            <person name="Nolan M."/>
            <person name="Ohm R."/>
            <person name="Pangilinan J."/>
            <person name="Park H.-J."/>
            <person name="Ramirez L."/>
            <person name="Alfaro M."/>
            <person name="Sun H."/>
            <person name="Tritt A."/>
            <person name="Yoshinaga Y."/>
            <person name="Zwiers L.-H."/>
            <person name="Turgeon B."/>
            <person name="Goodwin S."/>
            <person name="Spatafora J."/>
            <person name="Crous P."/>
            <person name="Grigoriev I."/>
        </authorList>
    </citation>
    <scope>NUCLEOTIDE SEQUENCE</scope>
    <source>
        <strain evidence="3">CBS 269.34</strain>
    </source>
</reference>
<dbReference type="Proteomes" id="UP000799750">
    <property type="component" value="Unassembled WGS sequence"/>
</dbReference>
<keyword evidence="2" id="KW-1133">Transmembrane helix</keyword>
<evidence type="ECO:0000313" key="3">
    <source>
        <dbReference type="EMBL" id="KAF2489310.1"/>
    </source>
</evidence>
<proteinExistence type="predicted"/>
<keyword evidence="2" id="KW-0812">Transmembrane</keyword>
<feature type="compositionally biased region" description="Basic and acidic residues" evidence="1">
    <location>
        <begin position="74"/>
        <end position="85"/>
    </location>
</feature>
<feature type="compositionally biased region" description="Basic residues" evidence="1">
    <location>
        <begin position="86"/>
        <end position="100"/>
    </location>
</feature>